<evidence type="ECO:0000313" key="12">
    <source>
        <dbReference type="Ensembl" id="ENSOANP00000039559.1"/>
    </source>
</evidence>
<keyword evidence="4" id="KW-0964">Secreted</keyword>
<reference evidence="12" key="2">
    <citation type="submission" date="2025-08" db="UniProtKB">
        <authorList>
            <consortium name="Ensembl"/>
        </authorList>
    </citation>
    <scope>IDENTIFICATION</scope>
    <source>
        <strain evidence="12">Glennie</strain>
    </source>
</reference>
<evidence type="ECO:0000256" key="2">
    <source>
        <dbReference type="ARBA" id="ARBA00010842"/>
    </source>
</evidence>
<name>A0A6I8NFP9_ORNAN</name>
<evidence type="ECO:0000256" key="5">
    <source>
        <dbReference type="ARBA" id="ARBA00022687"/>
    </source>
</evidence>
<dbReference type="GO" id="GO:0005615">
    <property type="term" value="C:extracellular space"/>
    <property type="evidence" value="ECO:0000318"/>
    <property type="project" value="GO_Central"/>
</dbReference>
<keyword evidence="13" id="KW-1185">Reference proteome</keyword>
<feature type="signal peptide" evidence="10">
    <location>
        <begin position="1"/>
        <end position="27"/>
    </location>
</feature>
<dbReference type="GeneTree" id="ENSGT00390000000221"/>
<keyword evidence="5" id="KW-0879">Wnt signaling pathway</keyword>
<keyword evidence="8" id="KW-0175">Coiled coil</keyword>
<protein>
    <submittedName>
        <fullName evidence="12">Dickkopf WNT signaling pathway inhibitor 3</fullName>
    </submittedName>
</protein>
<dbReference type="InParanoid" id="A0A6I8NFP9"/>
<keyword evidence="7" id="KW-1015">Disulfide bond</keyword>
<evidence type="ECO:0000256" key="6">
    <source>
        <dbReference type="ARBA" id="ARBA00022729"/>
    </source>
</evidence>
<reference evidence="12" key="3">
    <citation type="submission" date="2025-09" db="UniProtKB">
        <authorList>
            <consortium name="Ensembl"/>
        </authorList>
    </citation>
    <scope>IDENTIFICATION</scope>
    <source>
        <strain evidence="12">Glennie</strain>
    </source>
</reference>
<accession>A0A6I8NFP9</accession>
<dbReference type="PANTHER" id="PTHR12113">
    <property type="entry name" value="DICKKOPF3-LIKE 3"/>
    <property type="match status" value="1"/>
</dbReference>
<evidence type="ECO:0000256" key="9">
    <source>
        <dbReference type="SAM" id="MobiDB-lite"/>
    </source>
</evidence>
<dbReference type="Ensembl" id="ENSOANT00000060252.1">
    <property type="protein sequence ID" value="ENSOANP00000039559.1"/>
    <property type="gene ID" value="ENSOANG00000048353.1"/>
</dbReference>
<dbReference type="InterPro" id="IPR047301">
    <property type="entry name" value="Dkk3_N"/>
</dbReference>
<sequence length="392" mass="41568">MARGPGARGPPLPVPLLLLLLLPLAAQVPVPGDEPGPRVPQDEATLNEMFREVEELMEDTQHKLRSAVREMEAEEGAATAWRTPLGASGPGLPADFRGGSGPDGQLGGLTLRTHREMDKVTDNRTGQTVLTETPAASPDDGRRKHECVIDEDCGMGQYCQFSSFRYTCQPCKAQQAHCARDGECCGDQLCAWGLCAKDASPGGDGTICESQRDCRPGSCCAFQRGKSAGEGGFPSGPPTPAIPGADRPSPRPELLFPVCLPLPVEGEPCHRAAGGLLDLITWELEPDGVLDRCPCAGGFTCRPHSHDAVPVCELTFNDTHPQLAAAGGALRDPLLWDPLLRDAPAGGEEEEDGADVIREVRKELRELERTLAEGVASLGPPEASDPLTGDPV</sequence>
<dbReference type="Bgee" id="ENSOANG00000048353">
    <property type="expression patterns" value="Expressed in endometrium and 7 other cell types or tissues"/>
</dbReference>
<organism evidence="12 13">
    <name type="scientific">Ornithorhynchus anatinus</name>
    <name type="common">Duckbill platypus</name>
    <dbReference type="NCBI Taxonomy" id="9258"/>
    <lineage>
        <taxon>Eukaryota</taxon>
        <taxon>Metazoa</taxon>
        <taxon>Chordata</taxon>
        <taxon>Craniata</taxon>
        <taxon>Vertebrata</taxon>
        <taxon>Euteleostomi</taxon>
        <taxon>Mammalia</taxon>
        <taxon>Monotremata</taxon>
        <taxon>Ornithorhynchidae</taxon>
        <taxon>Ornithorhynchus</taxon>
    </lineage>
</organism>
<evidence type="ECO:0000256" key="1">
    <source>
        <dbReference type="ARBA" id="ARBA00004613"/>
    </source>
</evidence>
<keyword evidence="3" id="KW-0217">Developmental protein</keyword>
<proteinExistence type="inferred from homology"/>
<dbReference type="InterPro" id="IPR006796">
    <property type="entry name" value="Dickkopf_N"/>
</dbReference>
<feature type="coiled-coil region" evidence="8">
    <location>
        <begin position="50"/>
        <end position="77"/>
    </location>
</feature>
<dbReference type="CDD" id="cd23014">
    <property type="entry name" value="Dkk3_N_Cys1"/>
    <property type="match status" value="1"/>
</dbReference>
<dbReference type="GO" id="GO:0039706">
    <property type="term" value="F:co-receptor binding"/>
    <property type="evidence" value="ECO:0000318"/>
    <property type="project" value="GO_Central"/>
</dbReference>
<dbReference type="GO" id="GO:0016055">
    <property type="term" value="P:Wnt signaling pathway"/>
    <property type="evidence" value="ECO:0007669"/>
    <property type="project" value="UniProtKB-KW"/>
</dbReference>
<keyword evidence="6 10" id="KW-0732">Signal</keyword>
<evidence type="ECO:0000256" key="4">
    <source>
        <dbReference type="ARBA" id="ARBA00022525"/>
    </source>
</evidence>
<evidence type="ECO:0000259" key="11">
    <source>
        <dbReference type="Pfam" id="PF04706"/>
    </source>
</evidence>
<feature type="region of interest" description="Disordered" evidence="9">
    <location>
        <begin position="371"/>
        <end position="392"/>
    </location>
</feature>
<evidence type="ECO:0000313" key="13">
    <source>
        <dbReference type="Proteomes" id="UP000002279"/>
    </source>
</evidence>
<evidence type="ECO:0000256" key="7">
    <source>
        <dbReference type="ARBA" id="ARBA00023157"/>
    </source>
</evidence>
<dbReference type="FunCoup" id="A0A6I8NFP9">
    <property type="interactions" value="244"/>
</dbReference>
<evidence type="ECO:0000256" key="8">
    <source>
        <dbReference type="SAM" id="Coils"/>
    </source>
</evidence>
<dbReference type="Pfam" id="PF04706">
    <property type="entry name" value="Dickkopf_N"/>
    <property type="match status" value="1"/>
</dbReference>
<dbReference type="InterPro" id="IPR039863">
    <property type="entry name" value="DKK1-4"/>
</dbReference>
<dbReference type="PANTHER" id="PTHR12113:SF8">
    <property type="entry name" value="DICKKOPF-RELATED PROTEIN 3"/>
    <property type="match status" value="1"/>
</dbReference>
<evidence type="ECO:0000256" key="10">
    <source>
        <dbReference type="SAM" id="SignalP"/>
    </source>
</evidence>
<comment type="similarity">
    <text evidence="2">Belongs to the dickkopf family.</text>
</comment>
<dbReference type="GO" id="GO:0048019">
    <property type="term" value="F:receptor antagonist activity"/>
    <property type="evidence" value="ECO:0000318"/>
    <property type="project" value="GO_Central"/>
</dbReference>
<reference evidence="12 13" key="1">
    <citation type="journal article" date="2008" name="Nature">
        <title>Genome analysis of the platypus reveals unique signatures of evolution.</title>
        <authorList>
            <person name="Warren W.C."/>
            <person name="Hillier L.W."/>
            <person name="Marshall Graves J.A."/>
            <person name="Birney E."/>
            <person name="Ponting C.P."/>
            <person name="Grutzner F."/>
            <person name="Belov K."/>
            <person name="Miller W."/>
            <person name="Clarke L."/>
            <person name="Chinwalla A.T."/>
            <person name="Yang S.P."/>
            <person name="Heger A."/>
            <person name="Locke D.P."/>
            <person name="Miethke P."/>
            <person name="Waters P.D."/>
            <person name="Veyrunes F."/>
            <person name="Fulton L."/>
            <person name="Fulton B."/>
            <person name="Graves T."/>
            <person name="Wallis J."/>
            <person name="Puente X.S."/>
            <person name="Lopez-Otin C."/>
            <person name="Ordonez G.R."/>
            <person name="Eichler E.E."/>
            <person name="Chen L."/>
            <person name="Cheng Z."/>
            <person name="Deakin J.E."/>
            <person name="Alsop A."/>
            <person name="Thompson K."/>
            <person name="Kirby P."/>
            <person name="Papenfuss A.T."/>
            <person name="Wakefield M.J."/>
            <person name="Olender T."/>
            <person name="Lancet D."/>
            <person name="Huttley G.A."/>
            <person name="Smit A.F."/>
            <person name="Pask A."/>
            <person name="Temple-Smith P."/>
            <person name="Batzer M.A."/>
            <person name="Walker J.A."/>
            <person name="Konkel M.K."/>
            <person name="Harris R.S."/>
            <person name="Whittington C.M."/>
            <person name="Wong E.S."/>
            <person name="Gemmell N.J."/>
            <person name="Buschiazzo E."/>
            <person name="Vargas Jentzsch I.M."/>
            <person name="Merkel A."/>
            <person name="Schmitz J."/>
            <person name="Zemann A."/>
            <person name="Churakov G."/>
            <person name="Kriegs J.O."/>
            <person name="Brosius J."/>
            <person name="Murchison E.P."/>
            <person name="Sachidanandam R."/>
            <person name="Smith C."/>
            <person name="Hannon G.J."/>
            <person name="Tsend-Ayush E."/>
            <person name="McMillan D."/>
            <person name="Attenborough R."/>
            <person name="Rens W."/>
            <person name="Ferguson-Smith M."/>
            <person name="Lefevre C.M."/>
            <person name="Sharp J.A."/>
            <person name="Nicholas K.R."/>
            <person name="Ray D.A."/>
            <person name="Kube M."/>
            <person name="Reinhardt R."/>
            <person name="Pringle T.H."/>
            <person name="Taylor J."/>
            <person name="Jones R.C."/>
            <person name="Nixon B."/>
            <person name="Dacheux J.L."/>
            <person name="Niwa H."/>
            <person name="Sekita Y."/>
            <person name="Huang X."/>
            <person name="Stark A."/>
            <person name="Kheradpour P."/>
            <person name="Kellis M."/>
            <person name="Flicek P."/>
            <person name="Chen Y."/>
            <person name="Webber C."/>
            <person name="Hardison R."/>
            <person name="Nelson J."/>
            <person name="Hallsworth-Pepin K."/>
            <person name="Delehaunty K."/>
            <person name="Markovic C."/>
            <person name="Minx P."/>
            <person name="Feng Y."/>
            <person name="Kremitzki C."/>
            <person name="Mitreva M."/>
            <person name="Glasscock J."/>
            <person name="Wylie T."/>
            <person name="Wohldmann P."/>
            <person name="Thiru P."/>
            <person name="Nhan M.N."/>
            <person name="Pohl C.S."/>
            <person name="Smith S.M."/>
            <person name="Hou S."/>
            <person name="Nefedov M."/>
            <person name="de Jong P.J."/>
            <person name="Renfree M.B."/>
            <person name="Mardis E.R."/>
            <person name="Wilson R.K."/>
        </authorList>
    </citation>
    <scope>NUCLEOTIDE SEQUENCE [LARGE SCALE GENOMIC DNA]</scope>
    <source>
        <strain evidence="12 13">Glennie</strain>
    </source>
</reference>
<evidence type="ECO:0000256" key="3">
    <source>
        <dbReference type="ARBA" id="ARBA00022473"/>
    </source>
</evidence>
<comment type="subcellular location">
    <subcellularLocation>
        <location evidence="1">Secreted</location>
    </subcellularLocation>
</comment>
<feature type="chain" id="PRO_5026093515" evidence="10">
    <location>
        <begin position="28"/>
        <end position="392"/>
    </location>
</feature>
<dbReference type="CDD" id="cd23274">
    <property type="entry name" value="Dkk3_Cys2"/>
    <property type="match status" value="1"/>
</dbReference>
<dbReference type="InterPro" id="IPR047300">
    <property type="entry name" value="Dkk3_Cys2"/>
</dbReference>
<dbReference type="Proteomes" id="UP000002279">
    <property type="component" value="Chromosome 3"/>
</dbReference>
<dbReference type="AlphaFoldDB" id="A0A6I8NFP9"/>
<dbReference type="GO" id="GO:0090090">
    <property type="term" value="P:negative regulation of canonical Wnt signaling pathway"/>
    <property type="evidence" value="ECO:0000318"/>
    <property type="project" value="GO_Central"/>
</dbReference>
<dbReference type="OMA" id="HCQPHGR"/>
<dbReference type="Gene3D" id="2.10.80.10">
    <property type="entry name" value="Lipase, subunit A"/>
    <property type="match status" value="1"/>
</dbReference>
<gene>
    <name evidence="12" type="primary">DKK3</name>
</gene>
<feature type="domain" description="Dickkopf N-terminal cysteine-rich" evidence="11">
    <location>
        <begin position="146"/>
        <end position="196"/>
    </location>
</feature>